<dbReference type="OrthoDB" id="2351415at2"/>
<sequence length="249" mass="28311">MKKQTLIGIIIAIIGLNLLFNSFHLSMGSLIGPLIFILLAIFFYQKGHRFLSLLFFIIFLTVVFDFIFSINFFSLFIAGVAIYFGVRLLRSNNKDNQKNIYETKWETDENDQKEEEPRQEHSAFHNDAPIIRRSIIGEVDYRESFELRDMTVWNGIGEVRLDLSRAIIPEGETVVIVQGFIGEVQVYIPDDLAVSVQASTILGEVAVLHERHSGINPNLSITTKGYKESSRRVKLILSTSIGEVKVRSL</sequence>
<evidence type="ECO:0000313" key="5">
    <source>
        <dbReference type="Proteomes" id="UP000018895"/>
    </source>
</evidence>
<dbReference type="EMBL" id="BAUU01000011">
    <property type="protein sequence ID" value="GAE30382.1"/>
    <property type="molecule type" value="Genomic_DNA"/>
</dbReference>
<protein>
    <submittedName>
        <fullName evidence="4">Transporter LiaF</fullName>
    </submittedName>
</protein>
<dbReference type="InterPro" id="IPR024425">
    <property type="entry name" value="LiaF-like_C"/>
</dbReference>
<dbReference type="InterPro" id="IPR016975">
    <property type="entry name" value="Cell_wall_LiaF"/>
</dbReference>
<keyword evidence="2" id="KW-1133">Transmembrane helix</keyword>
<feature type="transmembrane region" description="Helical" evidence="2">
    <location>
        <begin position="6"/>
        <end position="23"/>
    </location>
</feature>
<dbReference type="PIRSF" id="PIRSF031509">
    <property type="entry name" value="Cell_wall_LiaF/YvqF"/>
    <property type="match status" value="1"/>
</dbReference>
<dbReference type="InterPro" id="IPR047793">
    <property type="entry name" value="LiaF_C"/>
</dbReference>
<feature type="region of interest" description="Disordered" evidence="1">
    <location>
        <begin position="102"/>
        <end position="122"/>
    </location>
</feature>
<keyword evidence="5" id="KW-1185">Reference proteome</keyword>
<dbReference type="STRING" id="1236971.JCM9152_1788"/>
<organism evidence="4 5">
    <name type="scientific">Halalkalibacter hemicellulosilyticusJCM 9152</name>
    <dbReference type="NCBI Taxonomy" id="1236971"/>
    <lineage>
        <taxon>Bacteria</taxon>
        <taxon>Bacillati</taxon>
        <taxon>Bacillota</taxon>
        <taxon>Bacilli</taxon>
        <taxon>Bacillales</taxon>
        <taxon>Bacillaceae</taxon>
        <taxon>Halalkalibacter</taxon>
    </lineage>
</organism>
<keyword evidence="2" id="KW-0472">Membrane</keyword>
<keyword evidence="2" id="KW-0812">Transmembrane</keyword>
<gene>
    <name evidence="4" type="ORF">JCM9152_1788</name>
</gene>
<evidence type="ECO:0000259" key="3">
    <source>
        <dbReference type="Pfam" id="PF09922"/>
    </source>
</evidence>
<dbReference type="RefSeq" id="WP_035342995.1">
    <property type="nucleotide sequence ID" value="NZ_BAUU01000011.1"/>
</dbReference>
<accession>W4QEL9</accession>
<dbReference type="NCBIfam" id="NF040535">
    <property type="entry name" value="LiaF_C_term"/>
    <property type="match status" value="1"/>
</dbReference>
<proteinExistence type="predicted"/>
<feature type="domain" description="Cell wall-active antibiotics response LiaF-like C-terminal" evidence="3">
    <location>
        <begin position="142"/>
        <end position="246"/>
    </location>
</feature>
<evidence type="ECO:0000256" key="2">
    <source>
        <dbReference type="SAM" id="Phobius"/>
    </source>
</evidence>
<feature type="transmembrane region" description="Helical" evidence="2">
    <location>
        <begin position="30"/>
        <end position="47"/>
    </location>
</feature>
<reference evidence="4" key="1">
    <citation type="journal article" date="2014" name="Genome Announc.">
        <title>Draft Genome Sequences of Three Alkaliphilic Bacillus Strains, Bacillus wakoensis JCM 9140T, Bacillus akibai JCM 9157T, and Bacillus hemicellulosilyticus JCM 9152T.</title>
        <authorList>
            <person name="Yuki M."/>
            <person name="Oshima K."/>
            <person name="Suda W."/>
            <person name="Oshida Y."/>
            <person name="Kitamura K."/>
            <person name="Iida T."/>
            <person name="Hattori M."/>
            <person name="Ohkuma M."/>
        </authorList>
    </citation>
    <scope>NUCLEOTIDE SEQUENCE [LARGE SCALE GENOMIC DNA]</scope>
    <source>
        <strain evidence="4">JCM 9152</strain>
    </source>
</reference>
<name>W4QEL9_9BACI</name>
<dbReference type="Proteomes" id="UP000018895">
    <property type="component" value="Unassembled WGS sequence"/>
</dbReference>
<dbReference type="GO" id="GO:0016020">
    <property type="term" value="C:membrane"/>
    <property type="evidence" value="ECO:0007669"/>
    <property type="project" value="InterPro"/>
</dbReference>
<dbReference type="Pfam" id="PF09922">
    <property type="entry name" value="LiaF-like_C"/>
    <property type="match status" value="1"/>
</dbReference>
<feature type="transmembrane region" description="Helical" evidence="2">
    <location>
        <begin position="53"/>
        <end position="86"/>
    </location>
</feature>
<evidence type="ECO:0000256" key="1">
    <source>
        <dbReference type="SAM" id="MobiDB-lite"/>
    </source>
</evidence>
<dbReference type="AlphaFoldDB" id="W4QEL9"/>
<comment type="caution">
    <text evidence="4">The sequence shown here is derived from an EMBL/GenBank/DDBJ whole genome shotgun (WGS) entry which is preliminary data.</text>
</comment>
<evidence type="ECO:0000313" key="4">
    <source>
        <dbReference type="EMBL" id="GAE30382.1"/>
    </source>
</evidence>